<keyword evidence="1 4" id="KW-0238">DNA-binding</keyword>
<dbReference type="InterPro" id="IPR051000">
    <property type="entry name" value="Homeobox_DNA-bind_prot"/>
</dbReference>
<dbReference type="PROSITE" id="PS00027">
    <property type="entry name" value="HOMEOBOX_1"/>
    <property type="match status" value="1"/>
</dbReference>
<keyword evidence="3 4" id="KW-0539">Nucleus</keyword>
<dbReference type="OrthoDB" id="6159439at2759"/>
<evidence type="ECO:0000313" key="9">
    <source>
        <dbReference type="Proteomes" id="UP000008867"/>
    </source>
</evidence>
<dbReference type="GO" id="GO:0000981">
    <property type="term" value="F:DNA-binding transcription factor activity, RNA polymerase II-specific"/>
    <property type="evidence" value="ECO:0007669"/>
    <property type="project" value="InterPro"/>
</dbReference>
<evidence type="ECO:0000256" key="3">
    <source>
        <dbReference type="ARBA" id="ARBA00023242"/>
    </source>
</evidence>
<evidence type="ECO:0000313" key="8">
    <source>
        <dbReference type="EMBL" id="CBQ72463.1"/>
    </source>
</evidence>
<dbReference type="HOGENOM" id="CLU_391910_0_0_1"/>
<reference evidence="8 9" key="1">
    <citation type="journal article" date="2010" name="Science">
        <title>Pathogenicity determinants in smut fungi revealed by genome comparison.</title>
        <authorList>
            <person name="Schirawski J."/>
            <person name="Mannhaupt G."/>
            <person name="Muench K."/>
            <person name="Brefort T."/>
            <person name="Schipper K."/>
            <person name="Doehlemann G."/>
            <person name="Di Stasio M."/>
            <person name="Roessel N."/>
            <person name="Mendoza-Mendoza A."/>
            <person name="Pester D."/>
            <person name="Mueller O."/>
            <person name="Winterberg B."/>
            <person name="Meyer E."/>
            <person name="Ghareeb H."/>
            <person name="Wollenberg T."/>
            <person name="Muensterkoetter M."/>
            <person name="Wong P."/>
            <person name="Walter M."/>
            <person name="Stukenbrock E."/>
            <person name="Gueldener U."/>
            <person name="Kahmann R."/>
        </authorList>
    </citation>
    <scope>NUCLEOTIDE SEQUENCE [LARGE SCALE GENOMIC DNA]</scope>
    <source>
        <strain evidence="9">SRZ2</strain>
    </source>
</reference>
<gene>
    <name evidence="8" type="ORF">sr13171</name>
</gene>
<dbReference type="InterPro" id="IPR009057">
    <property type="entry name" value="Homeodomain-like_sf"/>
</dbReference>
<evidence type="ECO:0000256" key="6">
    <source>
        <dbReference type="SAM" id="MobiDB-lite"/>
    </source>
</evidence>
<organism evidence="8 9">
    <name type="scientific">Sporisorium reilianum (strain SRZ2)</name>
    <name type="common">Maize head smut fungus</name>
    <dbReference type="NCBI Taxonomy" id="999809"/>
    <lineage>
        <taxon>Eukaryota</taxon>
        <taxon>Fungi</taxon>
        <taxon>Dikarya</taxon>
        <taxon>Basidiomycota</taxon>
        <taxon>Ustilaginomycotina</taxon>
        <taxon>Ustilaginomycetes</taxon>
        <taxon>Ustilaginales</taxon>
        <taxon>Ustilaginaceae</taxon>
        <taxon>Sporisorium</taxon>
    </lineage>
</organism>
<evidence type="ECO:0000256" key="1">
    <source>
        <dbReference type="ARBA" id="ARBA00023125"/>
    </source>
</evidence>
<feature type="compositionally biased region" description="Gly residues" evidence="6">
    <location>
        <begin position="383"/>
        <end position="398"/>
    </location>
</feature>
<dbReference type="SUPFAM" id="SSF46689">
    <property type="entry name" value="Homeodomain-like"/>
    <property type="match status" value="1"/>
</dbReference>
<evidence type="ECO:0000256" key="4">
    <source>
        <dbReference type="PROSITE-ProRule" id="PRU00108"/>
    </source>
</evidence>
<name>E6ZZ06_SPORE</name>
<dbReference type="PANTHER" id="PTHR24324">
    <property type="entry name" value="HOMEOBOX PROTEIN HHEX"/>
    <property type="match status" value="1"/>
</dbReference>
<dbReference type="CDD" id="cd00086">
    <property type="entry name" value="homeodomain"/>
    <property type="match status" value="1"/>
</dbReference>
<dbReference type="PROSITE" id="PS50071">
    <property type="entry name" value="HOMEOBOX_2"/>
    <property type="match status" value="1"/>
</dbReference>
<dbReference type="Pfam" id="PF00046">
    <property type="entry name" value="Homeodomain"/>
    <property type="match status" value="1"/>
</dbReference>
<dbReference type="SMART" id="SM00389">
    <property type="entry name" value="HOX"/>
    <property type="match status" value="1"/>
</dbReference>
<feature type="compositionally biased region" description="Gly residues" evidence="6">
    <location>
        <begin position="170"/>
        <end position="179"/>
    </location>
</feature>
<dbReference type="InterPro" id="IPR017970">
    <property type="entry name" value="Homeobox_CS"/>
</dbReference>
<feature type="region of interest" description="Disordered" evidence="6">
    <location>
        <begin position="22"/>
        <end position="89"/>
    </location>
</feature>
<dbReference type="GO" id="GO:0000978">
    <property type="term" value="F:RNA polymerase II cis-regulatory region sequence-specific DNA binding"/>
    <property type="evidence" value="ECO:0007669"/>
    <property type="project" value="TreeGrafter"/>
</dbReference>
<dbReference type="GO" id="GO:0005634">
    <property type="term" value="C:nucleus"/>
    <property type="evidence" value="ECO:0007669"/>
    <property type="project" value="UniProtKB-SubCell"/>
</dbReference>
<sequence length="606" mass="63334">MHQAHHQSRFPGHLTHHYLPPQQQQMQHQQPHYPGHHHAPPSQQQLQHQQQQYSQQQLQQQQHQQQHDMEHPQQMARGGGGGASQGFTVPRSVTASGWMSSANPAVHLHSMASSASAAGPGGAASASAPSSSSSSGSLLSYWDHGTTSDSELTMASAMTPTDPHHSLGEMAGGGGGGGHQRYASTASLPAFSPSGVAGGHASSSHSYMTAGSDHYHPYRAVSMSMAGPAQQHAYHSAHQQSALSAGSAYSSASGQMAASPGFVYGPSAGSSAPLGSGSGYDAYASASAPPSSSSYSQYVSYLPPAMSHDSRFYPLNPFEIKHRRRTTKTQFRVLESTFREVPKPNATLRKQISAQLDMPVRAVQIWFQNRRAKAKAMEKKKQTGGGAGSSSAHTGGGAVEDQGRAPSGMVVASGHHAYSDASERYGASHGDDAMRAGQAPQYEYASRAPGRLMDLPPIRMSTAASAGAEDNYTLSSASTSASTAPTLPSIDSGLLLDRRQLPPPSLSASMPMPSAAMSSVPHAQDDGIERAGSTPDSHHTATGSTLSAAAGVPSVSDRSARMSSLSGPYLAREPPAPPALPSMGSRAYDAATAEQHANRFWPAGQQ</sequence>
<feature type="compositionally biased region" description="Low complexity" evidence="6">
    <location>
        <begin position="476"/>
        <end position="489"/>
    </location>
</feature>
<feature type="DNA-binding region" description="Homeobox" evidence="4">
    <location>
        <begin position="319"/>
        <end position="378"/>
    </location>
</feature>
<feature type="region of interest" description="Disordered" evidence="6">
    <location>
        <begin position="156"/>
        <end position="185"/>
    </location>
</feature>
<feature type="compositionally biased region" description="Low complexity" evidence="6">
    <location>
        <begin position="22"/>
        <end position="33"/>
    </location>
</feature>
<feature type="region of interest" description="Disordered" evidence="6">
    <location>
        <begin position="374"/>
        <end position="406"/>
    </location>
</feature>
<feature type="compositionally biased region" description="Low complexity" evidence="6">
    <location>
        <begin position="506"/>
        <end position="519"/>
    </location>
</feature>
<proteinExistence type="predicted"/>
<feature type="domain" description="Homeobox" evidence="7">
    <location>
        <begin position="317"/>
        <end position="377"/>
    </location>
</feature>
<dbReference type="InterPro" id="IPR001356">
    <property type="entry name" value="HD"/>
</dbReference>
<protein>
    <recommendedName>
        <fullName evidence="7">Homeobox domain-containing protein</fullName>
    </recommendedName>
</protein>
<dbReference type="Proteomes" id="UP000008867">
    <property type="component" value="Chromosome 4"/>
</dbReference>
<feature type="region of interest" description="Disordered" evidence="6">
    <location>
        <begin position="476"/>
        <end position="586"/>
    </location>
</feature>
<keyword evidence="9" id="KW-1185">Reference proteome</keyword>
<dbReference type="PANTHER" id="PTHR24324:SF9">
    <property type="entry name" value="HOMEOBOX DOMAIN-CONTAINING PROTEIN"/>
    <property type="match status" value="1"/>
</dbReference>
<feature type="compositionally biased region" description="Low complexity" evidence="6">
    <location>
        <begin position="40"/>
        <end position="64"/>
    </location>
</feature>
<keyword evidence="2 4" id="KW-0371">Homeobox</keyword>
<evidence type="ECO:0000256" key="5">
    <source>
        <dbReference type="RuleBase" id="RU000682"/>
    </source>
</evidence>
<dbReference type="SUPFAM" id="SSF81995">
    <property type="entry name" value="beta-sandwich domain of Sec23/24"/>
    <property type="match status" value="1"/>
</dbReference>
<feature type="region of interest" description="Disordered" evidence="6">
    <location>
        <begin position="114"/>
        <end position="139"/>
    </location>
</feature>
<comment type="subcellular location">
    <subcellularLocation>
        <location evidence="4 5">Nucleus</location>
    </subcellularLocation>
</comment>
<feature type="compositionally biased region" description="Low complexity" evidence="6">
    <location>
        <begin position="540"/>
        <end position="551"/>
    </location>
</feature>
<dbReference type="GO" id="GO:0030154">
    <property type="term" value="P:cell differentiation"/>
    <property type="evidence" value="ECO:0007669"/>
    <property type="project" value="TreeGrafter"/>
</dbReference>
<dbReference type="VEuPathDB" id="FungiDB:sr13171"/>
<accession>E6ZZ06</accession>
<dbReference type="eggNOG" id="KOG0490">
    <property type="taxonomic scope" value="Eukaryota"/>
</dbReference>
<dbReference type="AlphaFoldDB" id="E6ZZ06"/>
<evidence type="ECO:0000256" key="2">
    <source>
        <dbReference type="ARBA" id="ARBA00023155"/>
    </source>
</evidence>
<dbReference type="Gene3D" id="1.10.10.60">
    <property type="entry name" value="Homeodomain-like"/>
    <property type="match status" value="1"/>
</dbReference>
<evidence type="ECO:0000259" key="7">
    <source>
        <dbReference type="PROSITE" id="PS50071"/>
    </source>
</evidence>
<dbReference type="EMBL" id="FQ311463">
    <property type="protein sequence ID" value="CBQ72463.1"/>
    <property type="molecule type" value="Genomic_DNA"/>
</dbReference>